<keyword evidence="1" id="KW-0732">Signal</keyword>
<feature type="chain" id="PRO_5012920078" description="Outer membrane lipoprotein-sorting protein" evidence="1">
    <location>
        <begin position="21"/>
        <end position="256"/>
    </location>
</feature>
<comment type="caution">
    <text evidence="2">The sequence shown here is derived from an EMBL/GenBank/DDBJ whole genome shotgun (WGS) entry which is preliminary data.</text>
</comment>
<evidence type="ECO:0000313" key="2">
    <source>
        <dbReference type="EMBL" id="OYQ33872.1"/>
    </source>
</evidence>
<dbReference type="Proteomes" id="UP000216991">
    <property type="component" value="Unassembled WGS sequence"/>
</dbReference>
<dbReference type="EMBL" id="NOXT01000074">
    <property type="protein sequence ID" value="OYQ33872.1"/>
    <property type="molecule type" value="Genomic_DNA"/>
</dbReference>
<keyword evidence="3" id="KW-1185">Reference proteome</keyword>
<name>A0A255YXD6_9SPHN</name>
<accession>A0A255YXD6</accession>
<dbReference type="RefSeq" id="WP_094472674.1">
    <property type="nucleotide sequence ID" value="NZ_NOXT01000074.1"/>
</dbReference>
<evidence type="ECO:0000313" key="3">
    <source>
        <dbReference type="Proteomes" id="UP000216991"/>
    </source>
</evidence>
<evidence type="ECO:0008006" key="4">
    <source>
        <dbReference type="Google" id="ProtNLM"/>
    </source>
</evidence>
<feature type="signal peptide" evidence="1">
    <location>
        <begin position="1"/>
        <end position="20"/>
    </location>
</feature>
<sequence>MREVLMLSIMLVMAAATVEAETPRAIIERAVAVAGGDRWLNPETLVLEGSADFYSPTAAGPVRHVDDYRMWRAMDAGRTAAHAADGKLRITATIKGKLLFEVGFDGATTWNDKGIVPKAEADKYWAENFGFGIIRQALKQGFTLERAPDRDIGGHALKMVRVIDPAGVATLFGIDARRHFIRYMGFATPRGWHERVYDDFVVGRNPRWLQAREVTLFYNGVRQNTVHWQRFVVGQPITDRQFAPPPELTNIAGAAK</sequence>
<protein>
    <recommendedName>
        <fullName evidence="4">Outer membrane lipoprotein-sorting protein</fullName>
    </recommendedName>
</protein>
<proteinExistence type="predicted"/>
<gene>
    <name evidence="2" type="ORF">CHU93_02835</name>
</gene>
<reference evidence="2 3" key="1">
    <citation type="submission" date="2017-07" db="EMBL/GenBank/DDBJ databases">
        <title>Sandarakinorhabdus cyanobacteriorum sp. nov., a novel bacterium isolated from cyanobacterial aggregates in a eutrophic lake.</title>
        <authorList>
            <person name="Cai H."/>
        </authorList>
    </citation>
    <scope>NUCLEOTIDE SEQUENCE [LARGE SCALE GENOMIC DNA]</scope>
    <source>
        <strain evidence="2 3">TH057</strain>
    </source>
</reference>
<organism evidence="2 3">
    <name type="scientific">Sandarakinorhabdus cyanobacteriorum</name>
    <dbReference type="NCBI Taxonomy" id="1981098"/>
    <lineage>
        <taxon>Bacteria</taxon>
        <taxon>Pseudomonadati</taxon>
        <taxon>Pseudomonadota</taxon>
        <taxon>Alphaproteobacteria</taxon>
        <taxon>Sphingomonadales</taxon>
        <taxon>Sphingosinicellaceae</taxon>
        <taxon>Sandarakinorhabdus</taxon>
    </lineage>
</organism>
<evidence type="ECO:0000256" key="1">
    <source>
        <dbReference type="SAM" id="SignalP"/>
    </source>
</evidence>
<dbReference type="AlphaFoldDB" id="A0A255YXD6"/>